<keyword evidence="1" id="KW-0479">Metal-binding</keyword>
<evidence type="ECO:0000313" key="6">
    <source>
        <dbReference type="EMBL" id="TEB22398.1"/>
    </source>
</evidence>
<dbReference type="Pfam" id="PF14737">
    <property type="entry name" value="DUF4470"/>
    <property type="match status" value="1"/>
</dbReference>
<dbReference type="Proteomes" id="UP000298030">
    <property type="component" value="Unassembled WGS sequence"/>
</dbReference>
<evidence type="ECO:0000256" key="3">
    <source>
        <dbReference type="ARBA" id="ARBA00022833"/>
    </source>
</evidence>
<dbReference type="PROSITE" id="PS50865">
    <property type="entry name" value="ZF_MYND_2"/>
    <property type="match status" value="1"/>
</dbReference>
<dbReference type="SUPFAM" id="SSF144232">
    <property type="entry name" value="HIT/MYND zinc finger-like"/>
    <property type="match status" value="1"/>
</dbReference>
<dbReference type="InterPro" id="IPR002893">
    <property type="entry name" value="Znf_MYND"/>
</dbReference>
<dbReference type="Gene3D" id="6.10.140.2220">
    <property type="match status" value="1"/>
</dbReference>
<dbReference type="EMBL" id="QPFP01000092">
    <property type="protein sequence ID" value="TEB22398.1"/>
    <property type="molecule type" value="Genomic_DNA"/>
</dbReference>
<reference evidence="6 7" key="1">
    <citation type="journal article" date="2019" name="Nat. Ecol. Evol.">
        <title>Megaphylogeny resolves global patterns of mushroom evolution.</title>
        <authorList>
            <person name="Varga T."/>
            <person name="Krizsan K."/>
            <person name="Foldi C."/>
            <person name="Dima B."/>
            <person name="Sanchez-Garcia M."/>
            <person name="Sanchez-Ramirez S."/>
            <person name="Szollosi G.J."/>
            <person name="Szarkandi J.G."/>
            <person name="Papp V."/>
            <person name="Albert L."/>
            <person name="Andreopoulos W."/>
            <person name="Angelini C."/>
            <person name="Antonin V."/>
            <person name="Barry K.W."/>
            <person name="Bougher N.L."/>
            <person name="Buchanan P."/>
            <person name="Buyck B."/>
            <person name="Bense V."/>
            <person name="Catcheside P."/>
            <person name="Chovatia M."/>
            <person name="Cooper J."/>
            <person name="Damon W."/>
            <person name="Desjardin D."/>
            <person name="Finy P."/>
            <person name="Geml J."/>
            <person name="Haridas S."/>
            <person name="Hughes K."/>
            <person name="Justo A."/>
            <person name="Karasinski D."/>
            <person name="Kautmanova I."/>
            <person name="Kiss B."/>
            <person name="Kocsube S."/>
            <person name="Kotiranta H."/>
            <person name="LaButti K.M."/>
            <person name="Lechner B.E."/>
            <person name="Liimatainen K."/>
            <person name="Lipzen A."/>
            <person name="Lukacs Z."/>
            <person name="Mihaltcheva S."/>
            <person name="Morgado L.N."/>
            <person name="Niskanen T."/>
            <person name="Noordeloos M.E."/>
            <person name="Ohm R.A."/>
            <person name="Ortiz-Santana B."/>
            <person name="Ovrebo C."/>
            <person name="Racz N."/>
            <person name="Riley R."/>
            <person name="Savchenko A."/>
            <person name="Shiryaev A."/>
            <person name="Soop K."/>
            <person name="Spirin V."/>
            <person name="Szebenyi C."/>
            <person name="Tomsovsky M."/>
            <person name="Tulloss R.E."/>
            <person name="Uehling J."/>
            <person name="Grigoriev I.V."/>
            <person name="Vagvolgyi C."/>
            <person name="Papp T."/>
            <person name="Martin F.M."/>
            <person name="Miettinen O."/>
            <person name="Hibbett D.S."/>
            <person name="Nagy L.G."/>
        </authorList>
    </citation>
    <scope>NUCLEOTIDE SEQUENCE [LARGE SCALE GENOMIC DNA]</scope>
    <source>
        <strain evidence="6 7">FP101781</strain>
    </source>
</reference>
<dbReference type="AlphaFoldDB" id="A0A4Y7SL76"/>
<gene>
    <name evidence="6" type="ORF">FA13DRAFT_1741052</name>
</gene>
<evidence type="ECO:0000313" key="7">
    <source>
        <dbReference type="Proteomes" id="UP000298030"/>
    </source>
</evidence>
<dbReference type="Pfam" id="PF01753">
    <property type="entry name" value="zf-MYND"/>
    <property type="match status" value="1"/>
</dbReference>
<evidence type="ECO:0000256" key="2">
    <source>
        <dbReference type="ARBA" id="ARBA00022771"/>
    </source>
</evidence>
<name>A0A4Y7SL76_COPMI</name>
<protein>
    <recommendedName>
        <fullName evidence="5">MYND-type domain-containing protein</fullName>
    </recommendedName>
</protein>
<dbReference type="STRING" id="71717.A0A4Y7SL76"/>
<organism evidence="6 7">
    <name type="scientific">Coprinellus micaceus</name>
    <name type="common">Glistening ink-cap mushroom</name>
    <name type="synonym">Coprinus micaceus</name>
    <dbReference type="NCBI Taxonomy" id="71717"/>
    <lineage>
        <taxon>Eukaryota</taxon>
        <taxon>Fungi</taxon>
        <taxon>Dikarya</taxon>
        <taxon>Basidiomycota</taxon>
        <taxon>Agaricomycotina</taxon>
        <taxon>Agaricomycetes</taxon>
        <taxon>Agaricomycetidae</taxon>
        <taxon>Agaricales</taxon>
        <taxon>Agaricineae</taxon>
        <taxon>Psathyrellaceae</taxon>
        <taxon>Coprinellus</taxon>
    </lineage>
</organism>
<comment type="caution">
    <text evidence="6">The sequence shown here is derived from an EMBL/GenBank/DDBJ whole genome shotgun (WGS) entry which is preliminary data.</text>
</comment>
<evidence type="ECO:0000256" key="4">
    <source>
        <dbReference type="PROSITE-ProRule" id="PRU00134"/>
    </source>
</evidence>
<proteinExistence type="predicted"/>
<dbReference type="GO" id="GO:0008270">
    <property type="term" value="F:zinc ion binding"/>
    <property type="evidence" value="ECO:0007669"/>
    <property type="project" value="UniProtKB-KW"/>
</dbReference>
<evidence type="ECO:0000256" key="1">
    <source>
        <dbReference type="ARBA" id="ARBA00022723"/>
    </source>
</evidence>
<sequence>MSTTAMEPLRVALEATSLSGVKAQGDAIDWSACPSPQNTIKALPCAHIDPSMDVVCTKPGTKSCARCKLVSYCSKECQTTHWKLHKLECNGFVRSSKWKPVWTEENRGPGYKIGGAPDEGLHFGEHTLWGGMPPIDVVNLDQNEQSAKKDLNIAFASSGDFRNVLKTVNSLPDNYAGKVDVSINDPNPLIACRNLTILLVLGSYPDEGTAVDVALHHWFSAFVPNDYHTIASTAARSFLDHILKGSTSFKLPNTRSTVYLSPSASSPTFGKTRDAVEHICGKHIPTKEQARVAHERVRFAASRRDHRDRVMAQLKPSHRLAFQKFRETGIVLPYGAPNSHFDTANASLFSPRGEWLQPDLADPLQGWGIPEVMKSGAAHGAQPEDIYGCLYFHLSDQLREFRQRIRTKFTTSFRITSLALTEWAVYIREARPPHVKSDRIDVGDNMDHDRSGTKAVLPVFAPLLSPGKDSAYLQRDGRAKGANEKLRNMALGKVVMDMRREDQMGPDAMKNLALGDGFFFSVTNHVDLGKQGLDEVLQKTGLKLREAHRIVPHVRPPSTPSAGARSSDSTLCAASCLGVARSVGYQTIFRQ</sequence>
<accession>A0A4Y7SL76</accession>
<keyword evidence="7" id="KW-1185">Reference proteome</keyword>
<feature type="domain" description="MYND-type" evidence="5">
    <location>
        <begin position="53"/>
        <end position="89"/>
    </location>
</feature>
<keyword evidence="2 4" id="KW-0863">Zinc-finger</keyword>
<dbReference type="InterPro" id="IPR027974">
    <property type="entry name" value="DUF4470"/>
</dbReference>
<dbReference type="OrthoDB" id="5282002at2759"/>
<evidence type="ECO:0000259" key="5">
    <source>
        <dbReference type="PROSITE" id="PS50865"/>
    </source>
</evidence>
<keyword evidence="3" id="KW-0862">Zinc</keyword>